<keyword evidence="3" id="KW-1185">Reference proteome</keyword>
<evidence type="ECO:0000313" key="3">
    <source>
        <dbReference type="Proteomes" id="UP000188354"/>
    </source>
</evidence>
<protein>
    <submittedName>
        <fullName evidence="2">Uncharacterized protein</fullName>
    </submittedName>
</protein>
<dbReference type="EMBL" id="CM007377">
    <property type="protein sequence ID" value="OIV93870.1"/>
    <property type="molecule type" value="Genomic_DNA"/>
</dbReference>
<accession>A0A4P1QSJ3</accession>
<gene>
    <name evidence="2" type="ORF">TanjilG_05573</name>
</gene>
<proteinExistence type="predicted"/>
<dbReference type="Pfam" id="PF05911">
    <property type="entry name" value="FPP"/>
    <property type="match status" value="1"/>
</dbReference>
<dbReference type="AlphaFoldDB" id="A0A4P1QSJ3"/>
<name>A0A4P1QSJ3_LUPAN</name>
<feature type="compositionally biased region" description="Polar residues" evidence="1">
    <location>
        <begin position="1"/>
        <end position="14"/>
    </location>
</feature>
<dbReference type="STRING" id="3871.A0A4P1QSJ3"/>
<feature type="compositionally biased region" description="Polar residues" evidence="1">
    <location>
        <begin position="21"/>
        <end position="30"/>
    </location>
</feature>
<feature type="region of interest" description="Disordered" evidence="1">
    <location>
        <begin position="1"/>
        <end position="30"/>
    </location>
</feature>
<sequence length="212" mass="23373">MFSRTASTHLQLESQIEESSKGQVTVDQPGSNLASHELSFVAMSDIGSDDTNHEKINSDLDAQHTEAELKESHHKVLALEVELENKNHCCGELEARCLELPLQFESLSKECLDHGNDQKDKPLQTMLAEDGTKSKVLKVSDGDSIATVIPSIIEPLEKILVLNRIKGHDDDSTDVNSLAIVPAKKKLGSGSLWKKILRRKKKSSNKKNTPSL</sequence>
<dbReference type="InterPro" id="IPR008587">
    <property type="entry name" value="FPP_plant"/>
</dbReference>
<reference evidence="2 3" key="1">
    <citation type="journal article" date="2017" name="Plant Biotechnol. J.">
        <title>A comprehensive draft genome sequence for lupin (Lupinus angustifolius), an emerging health food: insights into plant-microbe interactions and legume evolution.</title>
        <authorList>
            <person name="Hane J.K."/>
            <person name="Ming Y."/>
            <person name="Kamphuis L.G."/>
            <person name="Nelson M.N."/>
            <person name="Garg G."/>
            <person name="Atkins C.A."/>
            <person name="Bayer P.E."/>
            <person name="Bravo A."/>
            <person name="Bringans S."/>
            <person name="Cannon S."/>
            <person name="Edwards D."/>
            <person name="Foley R."/>
            <person name="Gao L.L."/>
            <person name="Harrison M.J."/>
            <person name="Huang W."/>
            <person name="Hurgobin B."/>
            <person name="Li S."/>
            <person name="Liu C.W."/>
            <person name="McGrath A."/>
            <person name="Morahan G."/>
            <person name="Murray J."/>
            <person name="Weller J."/>
            <person name="Jian J."/>
            <person name="Singh K.B."/>
        </authorList>
    </citation>
    <scope>NUCLEOTIDE SEQUENCE [LARGE SCALE GENOMIC DNA]</scope>
    <source>
        <strain evidence="3">cv. Tanjil</strain>
        <tissue evidence="2">Whole plant</tissue>
    </source>
</reference>
<organism evidence="2 3">
    <name type="scientific">Lupinus angustifolius</name>
    <name type="common">Narrow-leaved blue lupine</name>
    <dbReference type="NCBI Taxonomy" id="3871"/>
    <lineage>
        <taxon>Eukaryota</taxon>
        <taxon>Viridiplantae</taxon>
        <taxon>Streptophyta</taxon>
        <taxon>Embryophyta</taxon>
        <taxon>Tracheophyta</taxon>
        <taxon>Spermatophyta</taxon>
        <taxon>Magnoliopsida</taxon>
        <taxon>eudicotyledons</taxon>
        <taxon>Gunneridae</taxon>
        <taxon>Pentapetalae</taxon>
        <taxon>rosids</taxon>
        <taxon>fabids</taxon>
        <taxon>Fabales</taxon>
        <taxon>Fabaceae</taxon>
        <taxon>Papilionoideae</taxon>
        <taxon>50 kb inversion clade</taxon>
        <taxon>genistoids sensu lato</taxon>
        <taxon>core genistoids</taxon>
        <taxon>Genisteae</taxon>
        <taxon>Lupinus</taxon>
    </lineage>
</organism>
<evidence type="ECO:0000313" key="2">
    <source>
        <dbReference type="EMBL" id="OIV93870.1"/>
    </source>
</evidence>
<dbReference type="Proteomes" id="UP000188354">
    <property type="component" value="Chromosome LG17"/>
</dbReference>
<evidence type="ECO:0000256" key="1">
    <source>
        <dbReference type="SAM" id="MobiDB-lite"/>
    </source>
</evidence>
<dbReference type="Gramene" id="OIV93870">
    <property type="protein sequence ID" value="OIV93870"/>
    <property type="gene ID" value="TanjilG_05573"/>
</dbReference>